<dbReference type="InterPro" id="IPR014284">
    <property type="entry name" value="RNA_pol_sigma-70_dom"/>
</dbReference>
<evidence type="ECO:0000256" key="4">
    <source>
        <dbReference type="ARBA" id="ARBA00023125"/>
    </source>
</evidence>
<keyword evidence="3" id="KW-0731">Sigma factor</keyword>
<dbReference type="EMBL" id="DVIT01000065">
    <property type="protein sequence ID" value="HIS48849.1"/>
    <property type="molecule type" value="Genomic_DNA"/>
</dbReference>
<reference evidence="8" key="2">
    <citation type="journal article" date="2021" name="PeerJ">
        <title>Extensive microbial diversity within the chicken gut microbiome revealed by metagenomics and culture.</title>
        <authorList>
            <person name="Gilroy R."/>
            <person name="Ravi A."/>
            <person name="Getino M."/>
            <person name="Pursley I."/>
            <person name="Horton D.L."/>
            <person name="Alikhan N.F."/>
            <person name="Baker D."/>
            <person name="Gharbi K."/>
            <person name="Hall N."/>
            <person name="Watson M."/>
            <person name="Adriaenssens E.M."/>
            <person name="Foster-Nyarko E."/>
            <person name="Jarju S."/>
            <person name="Secka A."/>
            <person name="Antonio M."/>
            <person name="Oren A."/>
            <person name="Chaudhuri R.R."/>
            <person name="La Ragione R."/>
            <person name="Hildebrand F."/>
            <person name="Pallen M.J."/>
        </authorList>
    </citation>
    <scope>NUCLEOTIDE SEQUENCE</scope>
    <source>
        <strain evidence="8">CHK178-757</strain>
    </source>
</reference>
<dbReference type="GO" id="GO:0016987">
    <property type="term" value="F:sigma factor activity"/>
    <property type="evidence" value="ECO:0007669"/>
    <property type="project" value="UniProtKB-KW"/>
</dbReference>
<dbReference type="GO" id="GO:0006352">
    <property type="term" value="P:DNA-templated transcription initiation"/>
    <property type="evidence" value="ECO:0007669"/>
    <property type="project" value="InterPro"/>
</dbReference>
<comment type="caution">
    <text evidence="8">The sequence shown here is derived from an EMBL/GenBank/DDBJ whole genome shotgun (WGS) entry which is preliminary data.</text>
</comment>
<dbReference type="Gene3D" id="1.10.10.10">
    <property type="entry name" value="Winged helix-like DNA-binding domain superfamily/Winged helix DNA-binding domain"/>
    <property type="match status" value="1"/>
</dbReference>
<dbReference type="PANTHER" id="PTHR43133:SF8">
    <property type="entry name" value="RNA POLYMERASE SIGMA FACTOR HI_1459-RELATED"/>
    <property type="match status" value="1"/>
</dbReference>
<dbReference type="Pfam" id="PF08281">
    <property type="entry name" value="Sigma70_r4_2"/>
    <property type="match status" value="1"/>
</dbReference>
<dbReference type="AlphaFoldDB" id="A0A9D1F7I6"/>
<keyword evidence="2" id="KW-0805">Transcription regulation</keyword>
<dbReference type="Gene3D" id="1.10.1740.10">
    <property type="match status" value="1"/>
</dbReference>
<dbReference type="GO" id="GO:0003677">
    <property type="term" value="F:DNA binding"/>
    <property type="evidence" value="ECO:0007669"/>
    <property type="project" value="UniProtKB-KW"/>
</dbReference>
<evidence type="ECO:0000256" key="3">
    <source>
        <dbReference type="ARBA" id="ARBA00023082"/>
    </source>
</evidence>
<dbReference type="InterPro" id="IPR039425">
    <property type="entry name" value="RNA_pol_sigma-70-like"/>
</dbReference>
<evidence type="ECO:0000256" key="5">
    <source>
        <dbReference type="ARBA" id="ARBA00023163"/>
    </source>
</evidence>
<dbReference type="CDD" id="cd06171">
    <property type="entry name" value="Sigma70_r4"/>
    <property type="match status" value="1"/>
</dbReference>
<protein>
    <submittedName>
        <fullName evidence="8">Sigma-70 family RNA polymerase sigma factor</fullName>
    </submittedName>
</protein>
<dbReference type="InterPro" id="IPR013324">
    <property type="entry name" value="RNA_pol_sigma_r3/r4-like"/>
</dbReference>
<dbReference type="SUPFAM" id="SSF88659">
    <property type="entry name" value="Sigma3 and sigma4 domains of RNA polymerase sigma factors"/>
    <property type="match status" value="1"/>
</dbReference>
<dbReference type="PANTHER" id="PTHR43133">
    <property type="entry name" value="RNA POLYMERASE ECF-TYPE SIGMA FACTO"/>
    <property type="match status" value="1"/>
</dbReference>
<feature type="domain" description="RNA polymerase sigma factor 70 region 4 type 2" evidence="7">
    <location>
        <begin position="115"/>
        <end position="166"/>
    </location>
</feature>
<keyword evidence="4" id="KW-0238">DNA-binding</keyword>
<evidence type="ECO:0000256" key="1">
    <source>
        <dbReference type="ARBA" id="ARBA00010641"/>
    </source>
</evidence>
<gene>
    <name evidence="8" type="ORF">IAB46_15110</name>
</gene>
<evidence type="ECO:0000259" key="7">
    <source>
        <dbReference type="Pfam" id="PF08281"/>
    </source>
</evidence>
<evidence type="ECO:0000259" key="6">
    <source>
        <dbReference type="Pfam" id="PF04542"/>
    </source>
</evidence>
<evidence type="ECO:0000313" key="9">
    <source>
        <dbReference type="Proteomes" id="UP000823927"/>
    </source>
</evidence>
<evidence type="ECO:0000256" key="2">
    <source>
        <dbReference type="ARBA" id="ARBA00023015"/>
    </source>
</evidence>
<dbReference type="InterPro" id="IPR013325">
    <property type="entry name" value="RNA_pol_sigma_r2"/>
</dbReference>
<evidence type="ECO:0000313" key="8">
    <source>
        <dbReference type="EMBL" id="HIS48849.1"/>
    </source>
</evidence>
<organism evidence="8 9">
    <name type="scientific">Candidatus Scybalocola faecigallinarum</name>
    <dbReference type="NCBI Taxonomy" id="2840941"/>
    <lineage>
        <taxon>Bacteria</taxon>
        <taxon>Bacillati</taxon>
        <taxon>Bacillota</taxon>
        <taxon>Clostridia</taxon>
        <taxon>Lachnospirales</taxon>
        <taxon>Lachnospiraceae</taxon>
        <taxon>Lachnospiraceae incertae sedis</taxon>
        <taxon>Candidatus Scybalocola (ex Gilroy et al. 2021)</taxon>
    </lineage>
</organism>
<feature type="domain" description="RNA polymerase sigma-70 region 2" evidence="6">
    <location>
        <begin position="17"/>
        <end position="83"/>
    </location>
</feature>
<accession>A0A9D1F7I6</accession>
<dbReference type="Proteomes" id="UP000823927">
    <property type="component" value="Unassembled WGS sequence"/>
</dbReference>
<proteinExistence type="inferred from homology"/>
<dbReference type="NCBIfam" id="TIGR02937">
    <property type="entry name" value="sigma70-ECF"/>
    <property type="match status" value="1"/>
</dbReference>
<dbReference type="InterPro" id="IPR036388">
    <property type="entry name" value="WH-like_DNA-bd_sf"/>
</dbReference>
<sequence>MAEGDDIKKQWFDWFEEKYGRRIRRTIQGRVKNPVWSDDIIQEVYCRVWMYCDRMRTLEKKALEVYLKDILRTAVADYFADRNSRLILKSDITPLQTRDLSKEYYSLESHIIFQDYLKLLGEMSEKYRNILILRILYNMSYKDIGEILGVRETTARKRYERGIKKLSGRAQEIFPT</sequence>
<dbReference type="InterPro" id="IPR007627">
    <property type="entry name" value="RNA_pol_sigma70_r2"/>
</dbReference>
<name>A0A9D1F7I6_9FIRM</name>
<dbReference type="Pfam" id="PF04542">
    <property type="entry name" value="Sigma70_r2"/>
    <property type="match status" value="1"/>
</dbReference>
<keyword evidence="5" id="KW-0804">Transcription</keyword>
<comment type="similarity">
    <text evidence="1">Belongs to the sigma-70 factor family. ECF subfamily.</text>
</comment>
<dbReference type="InterPro" id="IPR013249">
    <property type="entry name" value="RNA_pol_sigma70_r4_t2"/>
</dbReference>
<dbReference type="SUPFAM" id="SSF88946">
    <property type="entry name" value="Sigma2 domain of RNA polymerase sigma factors"/>
    <property type="match status" value="1"/>
</dbReference>
<reference evidence="8" key="1">
    <citation type="submission" date="2020-10" db="EMBL/GenBank/DDBJ databases">
        <authorList>
            <person name="Gilroy R."/>
        </authorList>
    </citation>
    <scope>NUCLEOTIDE SEQUENCE</scope>
    <source>
        <strain evidence="8">CHK178-757</strain>
    </source>
</reference>